<reference evidence="2" key="2">
    <citation type="journal article" date="2015" name="Data Brief">
        <title>Shoot transcriptome of the giant reed, Arundo donax.</title>
        <authorList>
            <person name="Barrero R.A."/>
            <person name="Guerrero F.D."/>
            <person name="Moolhuijzen P."/>
            <person name="Goolsby J.A."/>
            <person name="Tidwell J."/>
            <person name="Bellgard S.E."/>
            <person name="Bellgard M.I."/>
        </authorList>
    </citation>
    <scope>NUCLEOTIDE SEQUENCE</scope>
    <source>
        <tissue evidence="2">Shoot tissue taken approximately 20 cm above the soil surface</tissue>
    </source>
</reference>
<dbReference type="EMBL" id="GBRH01218111">
    <property type="protein sequence ID" value="JAD79784.1"/>
    <property type="molecule type" value="Transcribed_RNA"/>
</dbReference>
<feature type="transmembrane region" description="Helical" evidence="1">
    <location>
        <begin position="80"/>
        <end position="103"/>
    </location>
</feature>
<evidence type="ECO:0000313" key="2">
    <source>
        <dbReference type="EMBL" id="JAD79784.1"/>
    </source>
</evidence>
<keyword evidence="1" id="KW-0472">Membrane</keyword>
<protein>
    <submittedName>
        <fullName evidence="2">Uncharacterized protein</fullName>
    </submittedName>
</protein>
<keyword evidence="1" id="KW-0812">Transmembrane</keyword>
<organism evidence="2">
    <name type="scientific">Arundo donax</name>
    <name type="common">Giant reed</name>
    <name type="synonym">Donax arundinaceus</name>
    <dbReference type="NCBI Taxonomy" id="35708"/>
    <lineage>
        <taxon>Eukaryota</taxon>
        <taxon>Viridiplantae</taxon>
        <taxon>Streptophyta</taxon>
        <taxon>Embryophyta</taxon>
        <taxon>Tracheophyta</taxon>
        <taxon>Spermatophyta</taxon>
        <taxon>Magnoliopsida</taxon>
        <taxon>Liliopsida</taxon>
        <taxon>Poales</taxon>
        <taxon>Poaceae</taxon>
        <taxon>PACMAD clade</taxon>
        <taxon>Arundinoideae</taxon>
        <taxon>Arundineae</taxon>
        <taxon>Arundo</taxon>
    </lineage>
</organism>
<keyword evidence="1" id="KW-1133">Transmembrane helix</keyword>
<name>A0A0A9CTX9_ARUDO</name>
<evidence type="ECO:0000256" key="1">
    <source>
        <dbReference type="SAM" id="Phobius"/>
    </source>
</evidence>
<sequence>MSPAVEGAPYSSNNLMRSPNCPCKSPNILTGALSCKTLGSLENILSALSHRSAISLQSKKNCLRTGGFQPRGFNRDAMTFLGTLLIDICLSSNFLAAVAFSGVP</sequence>
<reference evidence="2" key="1">
    <citation type="submission" date="2014-09" db="EMBL/GenBank/DDBJ databases">
        <authorList>
            <person name="Magalhaes I.L.F."/>
            <person name="Oliveira U."/>
            <person name="Santos F.R."/>
            <person name="Vidigal T.H.D.A."/>
            <person name="Brescovit A.D."/>
            <person name="Santos A.J."/>
        </authorList>
    </citation>
    <scope>NUCLEOTIDE SEQUENCE</scope>
    <source>
        <tissue evidence="2">Shoot tissue taken approximately 20 cm above the soil surface</tissue>
    </source>
</reference>
<dbReference type="AlphaFoldDB" id="A0A0A9CTX9"/>
<accession>A0A0A9CTX9</accession>
<proteinExistence type="predicted"/>